<dbReference type="PANTHER" id="PTHR37540:SF5">
    <property type="entry name" value="TRANSCRIPTION FACTOR DOMAIN-CONTAINING PROTEIN"/>
    <property type="match status" value="1"/>
</dbReference>
<reference evidence="3 4" key="1">
    <citation type="submission" date="2018-06" db="EMBL/GenBank/DDBJ databases">
        <title>Genome analysis of cellulolytic fungus Trichoderma lentiforme CFAM-422.</title>
        <authorList>
            <person name="Steindorff A.S."/>
            <person name="Formighieri E.F."/>
            <person name="Midorikawa G.E.O."/>
            <person name="Tamietti M.S."/>
            <person name="Ramos E.Z."/>
            <person name="Silva A.S."/>
            <person name="Bon E.P.S."/>
            <person name="Mendes T.D."/>
            <person name="Damaso M.C.T."/>
            <person name="Favaro L.C.L."/>
        </authorList>
    </citation>
    <scope>NUCLEOTIDE SEQUENCE [LARGE SCALE GENOMIC DNA]</scope>
    <source>
        <strain evidence="3 4">CFAM-422</strain>
    </source>
</reference>
<organism evidence="3 4">
    <name type="scientific">Trichoderma lentiforme</name>
    <dbReference type="NCBI Taxonomy" id="1567552"/>
    <lineage>
        <taxon>Eukaryota</taxon>
        <taxon>Fungi</taxon>
        <taxon>Dikarya</taxon>
        <taxon>Ascomycota</taxon>
        <taxon>Pezizomycotina</taxon>
        <taxon>Sordariomycetes</taxon>
        <taxon>Hypocreomycetidae</taxon>
        <taxon>Hypocreales</taxon>
        <taxon>Hypocreaceae</taxon>
        <taxon>Trichoderma</taxon>
    </lineage>
</organism>
<dbReference type="AlphaFoldDB" id="A0A9P5CBJ5"/>
<accession>A0A9P5CBJ5</accession>
<gene>
    <name evidence="3" type="ORF">CFAM422_009522</name>
</gene>
<evidence type="ECO:0000256" key="2">
    <source>
        <dbReference type="SAM" id="MobiDB-lite"/>
    </source>
</evidence>
<dbReference type="InterPro" id="IPR021858">
    <property type="entry name" value="Fun_TF"/>
</dbReference>
<dbReference type="EMBL" id="QLNT01000018">
    <property type="protein sequence ID" value="KAF3065731.1"/>
    <property type="molecule type" value="Genomic_DNA"/>
</dbReference>
<feature type="region of interest" description="Disordered" evidence="2">
    <location>
        <begin position="1"/>
        <end position="74"/>
    </location>
</feature>
<feature type="compositionally biased region" description="Polar residues" evidence="2">
    <location>
        <begin position="10"/>
        <end position="28"/>
    </location>
</feature>
<dbReference type="Proteomes" id="UP000801864">
    <property type="component" value="Unassembled WGS sequence"/>
</dbReference>
<dbReference type="PANTHER" id="PTHR37540">
    <property type="entry name" value="TRANSCRIPTION FACTOR (ACR-2), PUTATIVE-RELATED-RELATED"/>
    <property type="match status" value="1"/>
</dbReference>
<comment type="caution">
    <text evidence="3">The sequence shown here is derived from an EMBL/GenBank/DDBJ whole genome shotgun (WGS) entry which is preliminary data.</text>
</comment>
<keyword evidence="1" id="KW-0539">Nucleus</keyword>
<feature type="compositionally biased region" description="Basic and acidic residues" evidence="2">
    <location>
        <begin position="51"/>
        <end position="72"/>
    </location>
</feature>
<evidence type="ECO:0000313" key="3">
    <source>
        <dbReference type="EMBL" id="KAF3065731.1"/>
    </source>
</evidence>
<proteinExistence type="predicted"/>
<name>A0A9P5CBJ5_9HYPO</name>
<evidence type="ECO:0000256" key="1">
    <source>
        <dbReference type="ARBA" id="ARBA00023242"/>
    </source>
</evidence>
<protein>
    <submittedName>
        <fullName evidence="3">Uncharacterized protein</fullName>
    </submittedName>
</protein>
<dbReference type="Pfam" id="PF11951">
    <property type="entry name" value="Fungal_trans_2"/>
    <property type="match status" value="1"/>
</dbReference>
<keyword evidence="4" id="KW-1185">Reference proteome</keyword>
<evidence type="ECO:0000313" key="4">
    <source>
        <dbReference type="Proteomes" id="UP000801864"/>
    </source>
</evidence>
<sequence>MERPAALHFINTTHPGDATTSSSLSQIRSHAAKEIRLRTRRLRKTAPPQGKKSDNKRTRQPRRNTDGKRGDTLVRSTKITSSNGQEDVQEQTFTVTTMQLSRPQQAIGLSPVVPCGDFSDKEGFLFLHCTFIPFKVVLIASKRTMDTDINYIIPFSNGSCHRNKDSSNRWLINMQLKHWIPLALSDRGLMAALFLQSCHSLGALNPCQDYADMSTKYRLQCIQSTNASLATTNTQMSDATIAKVMIMAIDEFTLGNFDAWRAHLTAITWMIERRGGVDALGVGGFLKEVIVKYAFSYPYFKPHANPLSTPIFYE</sequence>